<dbReference type="PRINTS" id="PR00838">
    <property type="entry name" value="V5ALLERGEN"/>
</dbReference>
<proteinExistence type="predicted"/>
<dbReference type="SMART" id="SM00198">
    <property type="entry name" value="SCP"/>
    <property type="match status" value="1"/>
</dbReference>
<dbReference type="EMBL" id="JH600070">
    <property type="protein sequence ID" value="EIJ43879.1"/>
    <property type="molecule type" value="Genomic_DNA"/>
</dbReference>
<feature type="compositionally biased region" description="Low complexity" evidence="1">
    <location>
        <begin position="72"/>
        <end position="97"/>
    </location>
</feature>
<accession>I3CJT6</accession>
<dbReference type="eggNOG" id="COG2340">
    <property type="taxonomic scope" value="Bacteria"/>
</dbReference>
<keyword evidence="2" id="KW-0732">Signal</keyword>
<gene>
    <name evidence="4" type="ORF">BegalDRAFT_3053</name>
</gene>
<feature type="chain" id="PRO_5003668929" evidence="2">
    <location>
        <begin position="20"/>
        <end position="263"/>
    </location>
</feature>
<evidence type="ECO:0000256" key="2">
    <source>
        <dbReference type="SAM" id="SignalP"/>
    </source>
</evidence>
<evidence type="ECO:0000256" key="1">
    <source>
        <dbReference type="SAM" id="MobiDB-lite"/>
    </source>
</evidence>
<evidence type="ECO:0000313" key="4">
    <source>
        <dbReference type="EMBL" id="EIJ43879.1"/>
    </source>
</evidence>
<dbReference type="PRINTS" id="PR00837">
    <property type="entry name" value="V5TPXLIKE"/>
</dbReference>
<evidence type="ECO:0000313" key="5">
    <source>
        <dbReference type="Proteomes" id="UP000005744"/>
    </source>
</evidence>
<dbReference type="InterPro" id="IPR001283">
    <property type="entry name" value="CRISP-related"/>
</dbReference>
<reference evidence="4 5" key="1">
    <citation type="submission" date="2011-11" db="EMBL/GenBank/DDBJ databases">
        <title>Improved High-Quality Draft sequence of Beggiatoa alba B18lD.</title>
        <authorList>
            <consortium name="US DOE Joint Genome Institute"/>
            <person name="Lucas S."/>
            <person name="Han J."/>
            <person name="Lapidus A."/>
            <person name="Cheng J.-F."/>
            <person name="Goodwin L."/>
            <person name="Pitluck S."/>
            <person name="Peters L."/>
            <person name="Mikhailova N."/>
            <person name="Held B."/>
            <person name="Detter J.C."/>
            <person name="Han C."/>
            <person name="Tapia R."/>
            <person name="Land M."/>
            <person name="Hauser L."/>
            <person name="Kyrpides N."/>
            <person name="Ivanova N."/>
            <person name="Pagani I."/>
            <person name="Samuel K."/>
            <person name="Teske A."/>
            <person name="Mueller J."/>
            <person name="Woyke T."/>
        </authorList>
    </citation>
    <scope>NUCLEOTIDE SEQUENCE [LARGE SCALE GENOMIC DNA]</scope>
    <source>
        <strain evidence="4 5">B18LD</strain>
    </source>
</reference>
<dbReference type="Proteomes" id="UP000005744">
    <property type="component" value="Unassembled WGS sequence"/>
</dbReference>
<sequence>MLKPVFYSVSLLISLSLLSACSSHERSSSIQRTTRQAGTPSSIAATEPTRQIDPALADTLKNQTAMTEANNTPATVPSSATTTLPAVSEPPVITTPPATTVAITQPTLATPVLQSMPITEDVNEPPEFKGIVSSHNQWRQKVNVPALRWSTTVAATAQAWANQLQTKGCPLEHSSQHQYGENIAAGTGMSLTPEGVVALWASEVGNYDYAMNRCATGKVCGHYTQIVWQSSTEVGCGKASCGNQEVWVCNYNPAGNYVGRKPY</sequence>
<dbReference type="InterPro" id="IPR035940">
    <property type="entry name" value="CAP_sf"/>
</dbReference>
<dbReference type="PROSITE" id="PS51257">
    <property type="entry name" value="PROKAR_LIPOPROTEIN"/>
    <property type="match status" value="1"/>
</dbReference>
<dbReference type="Gene3D" id="3.40.33.10">
    <property type="entry name" value="CAP"/>
    <property type="match status" value="1"/>
</dbReference>
<dbReference type="Pfam" id="PF00188">
    <property type="entry name" value="CAP"/>
    <property type="match status" value="1"/>
</dbReference>
<feature type="domain" description="SCP" evidence="3">
    <location>
        <begin position="126"/>
        <end position="259"/>
    </location>
</feature>
<dbReference type="CDD" id="cd05381">
    <property type="entry name" value="CAP_PR-1"/>
    <property type="match status" value="1"/>
</dbReference>
<keyword evidence="5" id="KW-1185">Reference proteome</keyword>
<feature type="region of interest" description="Disordered" evidence="1">
    <location>
        <begin position="68"/>
        <end position="97"/>
    </location>
</feature>
<evidence type="ECO:0000259" key="3">
    <source>
        <dbReference type="SMART" id="SM00198"/>
    </source>
</evidence>
<protein>
    <submittedName>
        <fullName evidence="4">Uncharacterized protein with SCP/PR1 domains</fullName>
    </submittedName>
</protein>
<dbReference type="PANTHER" id="PTHR10334">
    <property type="entry name" value="CYSTEINE-RICH SECRETORY PROTEIN-RELATED"/>
    <property type="match status" value="1"/>
</dbReference>
<dbReference type="GO" id="GO:0005576">
    <property type="term" value="C:extracellular region"/>
    <property type="evidence" value="ECO:0007669"/>
    <property type="project" value="InterPro"/>
</dbReference>
<dbReference type="InterPro" id="IPR014044">
    <property type="entry name" value="CAP_dom"/>
</dbReference>
<dbReference type="SUPFAM" id="SSF55797">
    <property type="entry name" value="PR-1-like"/>
    <property type="match status" value="1"/>
</dbReference>
<dbReference type="AlphaFoldDB" id="I3CJT6"/>
<dbReference type="STRING" id="395493.BegalDRAFT_3053"/>
<dbReference type="InterPro" id="IPR002413">
    <property type="entry name" value="V5_allergen-like"/>
</dbReference>
<feature type="signal peptide" evidence="2">
    <location>
        <begin position="1"/>
        <end position="19"/>
    </location>
</feature>
<dbReference type="OrthoDB" id="9794228at2"/>
<dbReference type="PROSITE" id="PS01009">
    <property type="entry name" value="CRISP_1"/>
    <property type="match status" value="1"/>
</dbReference>
<organism evidence="4 5">
    <name type="scientific">Beggiatoa alba B18LD</name>
    <dbReference type="NCBI Taxonomy" id="395493"/>
    <lineage>
        <taxon>Bacteria</taxon>
        <taxon>Pseudomonadati</taxon>
        <taxon>Pseudomonadota</taxon>
        <taxon>Gammaproteobacteria</taxon>
        <taxon>Thiotrichales</taxon>
        <taxon>Thiotrichaceae</taxon>
        <taxon>Beggiatoa</taxon>
    </lineage>
</organism>
<name>I3CJT6_9GAMM</name>
<dbReference type="InterPro" id="IPR018244">
    <property type="entry name" value="Allrgn_V5/Tpx1_CS"/>
</dbReference>
<dbReference type="HOGENOM" id="CLU_035730_11_1_6"/>
<dbReference type="FunFam" id="3.40.33.10:FF:000004">
    <property type="entry name" value="CAP, cysteine-rich secretory protein, antigen 5"/>
    <property type="match status" value="1"/>
</dbReference>
<dbReference type="RefSeq" id="WP_002691455.1">
    <property type="nucleotide sequence ID" value="NZ_JH600070.1"/>
</dbReference>